<keyword evidence="2" id="KW-1185">Reference proteome</keyword>
<name>A0AA88UB97_9ASTE</name>
<evidence type="ECO:0000313" key="2">
    <source>
        <dbReference type="Proteomes" id="UP001187471"/>
    </source>
</evidence>
<sequence>MAPISCWSAKYSDFPGKSIQSAAFRQYLLATQILLGANWGKWKIIRWKYRLVFYCYKLDRGEDEIWRRREVTVVLRRVL</sequence>
<evidence type="ECO:0000313" key="1">
    <source>
        <dbReference type="EMBL" id="KAK2975691.1"/>
    </source>
</evidence>
<dbReference type="EMBL" id="JAVXUO010002166">
    <property type="protein sequence ID" value="KAK2975691.1"/>
    <property type="molecule type" value="Genomic_DNA"/>
</dbReference>
<comment type="caution">
    <text evidence="1">The sequence shown here is derived from an EMBL/GenBank/DDBJ whole genome shotgun (WGS) entry which is preliminary data.</text>
</comment>
<organism evidence="1 2">
    <name type="scientific">Escallonia rubra</name>
    <dbReference type="NCBI Taxonomy" id="112253"/>
    <lineage>
        <taxon>Eukaryota</taxon>
        <taxon>Viridiplantae</taxon>
        <taxon>Streptophyta</taxon>
        <taxon>Embryophyta</taxon>
        <taxon>Tracheophyta</taxon>
        <taxon>Spermatophyta</taxon>
        <taxon>Magnoliopsida</taxon>
        <taxon>eudicotyledons</taxon>
        <taxon>Gunneridae</taxon>
        <taxon>Pentapetalae</taxon>
        <taxon>asterids</taxon>
        <taxon>campanulids</taxon>
        <taxon>Escalloniales</taxon>
        <taxon>Escalloniaceae</taxon>
        <taxon>Escallonia</taxon>
    </lineage>
</organism>
<proteinExistence type="predicted"/>
<gene>
    <name evidence="1" type="ORF">RJ640_014485</name>
</gene>
<protein>
    <submittedName>
        <fullName evidence="1">Uncharacterized protein</fullName>
    </submittedName>
</protein>
<dbReference type="Proteomes" id="UP001187471">
    <property type="component" value="Unassembled WGS sequence"/>
</dbReference>
<reference evidence="1" key="1">
    <citation type="submission" date="2022-12" db="EMBL/GenBank/DDBJ databases">
        <title>Draft genome assemblies for two species of Escallonia (Escalloniales).</title>
        <authorList>
            <person name="Chanderbali A."/>
            <person name="Dervinis C."/>
            <person name="Anghel I."/>
            <person name="Soltis D."/>
            <person name="Soltis P."/>
            <person name="Zapata F."/>
        </authorList>
    </citation>
    <scope>NUCLEOTIDE SEQUENCE</scope>
    <source>
        <strain evidence="1">UCBG92.1500</strain>
        <tissue evidence="1">Leaf</tissue>
    </source>
</reference>
<accession>A0AA88UB97</accession>
<dbReference type="AlphaFoldDB" id="A0AA88UB97"/>